<name>W8EY04_9BACT</name>
<sequence length="142" mass="16627">MAFSPQHTRLYFENAVGRLLEVAAPFNCAIVQYKPGKRNFEEMQAFLTHTRQLLVSRNWYKILNDQRDMTAFSEQERQWIAEHWLNASPKGTPLHHVAVLLSHDVFARLSMNLIINEARELGLVYRLFEEEASATAWLQQLR</sequence>
<evidence type="ECO:0008006" key="3">
    <source>
        <dbReference type="Google" id="ProtNLM"/>
    </source>
</evidence>
<dbReference type="Proteomes" id="UP000019423">
    <property type="component" value="Chromosome"/>
</dbReference>
<gene>
    <name evidence="1" type="ORF">Hsw_1062</name>
</gene>
<evidence type="ECO:0000313" key="1">
    <source>
        <dbReference type="EMBL" id="AHJ96657.1"/>
    </source>
</evidence>
<dbReference type="OrthoDB" id="880716at2"/>
<dbReference type="KEGG" id="hsw:Hsw_1062"/>
<reference evidence="1 2" key="1">
    <citation type="submission" date="2014-01" db="EMBL/GenBank/DDBJ databases">
        <title>Complete genome sequence of ionizing-radiation resistance bacterium Hymenobacter swuensis DY53.</title>
        <authorList>
            <person name="Jung J.-H."/>
            <person name="Jeong S.-W."/>
            <person name="Joe M.-H."/>
            <person name="Cho y.-j."/>
            <person name="Kim M.-K."/>
            <person name="Lim S.-Y."/>
        </authorList>
    </citation>
    <scope>NUCLEOTIDE SEQUENCE [LARGE SCALE GENOMIC DNA]</scope>
    <source>
        <strain evidence="1 2">DY53</strain>
    </source>
</reference>
<proteinExistence type="predicted"/>
<dbReference type="RefSeq" id="WP_044001308.1">
    <property type="nucleotide sequence ID" value="NZ_CP007145.1"/>
</dbReference>
<protein>
    <recommendedName>
        <fullName evidence="3">STAS/SEC14 domain-containing protein</fullName>
    </recommendedName>
</protein>
<organism evidence="1 2">
    <name type="scientific">Hymenobacter swuensis DY53</name>
    <dbReference type="NCBI Taxonomy" id="1227739"/>
    <lineage>
        <taxon>Bacteria</taxon>
        <taxon>Pseudomonadati</taxon>
        <taxon>Bacteroidota</taxon>
        <taxon>Cytophagia</taxon>
        <taxon>Cytophagales</taxon>
        <taxon>Hymenobacteraceae</taxon>
        <taxon>Hymenobacter</taxon>
    </lineage>
</organism>
<dbReference type="AlphaFoldDB" id="W8EY04"/>
<dbReference type="EMBL" id="CP007145">
    <property type="protein sequence ID" value="AHJ96657.1"/>
    <property type="molecule type" value="Genomic_DNA"/>
</dbReference>
<dbReference type="HOGENOM" id="CLU_128678_1_0_10"/>
<accession>W8EY04</accession>
<keyword evidence="2" id="KW-1185">Reference proteome</keyword>
<evidence type="ECO:0000313" key="2">
    <source>
        <dbReference type="Proteomes" id="UP000019423"/>
    </source>
</evidence>
<dbReference type="PATRIC" id="fig|1227739.3.peg.1307"/>